<dbReference type="AlphaFoldDB" id="A0AA44UV99"/>
<comment type="caution">
    <text evidence="1">The sequence shown here is derived from an EMBL/GenBank/DDBJ whole genome shotgun (WGS) entry which is preliminary data.</text>
</comment>
<dbReference type="EMBL" id="PHUJ01000001">
    <property type="protein sequence ID" value="PKB41349.1"/>
    <property type="molecule type" value="Genomic_DNA"/>
</dbReference>
<evidence type="ECO:0000313" key="1">
    <source>
        <dbReference type="EMBL" id="PKB41349.1"/>
    </source>
</evidence>
<protein>
    <submittedName>
        <fullName evidence="1">Uncharacterized protein</fullName>
    </submittedName>
</protein>
<gene>
    <name evidence="1" type="ORF">ATL51_0011</name>
</gene>
<sequence>MHTIAVTEDQFTAALHAVAGERGLNWTYPGIDTDPEAYVDPADQHPLFAENSGENGVPSCRYVSADGHRAMCLIGAALHRAGMPLHLLADHEGALADAVLDLLIVPTLPHAVTAAARAAQNAQDDGRTLGDALTAYHSVLISTRLSTIADRAPAAIS</sequence>
<dbReference type="RefSeq" id="WP_100877141.1">
    <property type="nucleotide sequence ID" value="NZ_JBEZGR010000027.1"/>
</dbReference>
<reference evidence="1 2" key="1">
    <citation type="submission" date="2017-11" db="EMBL/GenBank/DDBJ databases">
        <title>Sequencing the genomes of 1000 actinobacteria strains.</title>
        <authorList>
            <person name="Klenk H.-P."/>
        </authorList>
    </citation>
    <scope>NUCLEOTIDE SEQUENCE [LARGE SCALE GENOMIC DNA]</scope>
    <source>
        <strain evidence="1 2">DSM 44104</strain>
    </source>
</reference>
<dbReference type="Proteomes" id="UP000232453">
    <property type="component" value="Unassembled WGS sequence"/>
</dbReference>
<proteinExistence type="predicted"/>
<accession>A0AA44UV99</accession>
<evidence type="ECO:0000313" key="2">
    <source>
        <dbReference type="Proteomes" id="UP000232453"/>
    </source>
</evidence>
<name>A0AA44UV99_PSEA5</name>
<organism evidence="1 2">
    <name type="scientific">Pseudonocardia alni</name>
    <name type="common">Amycolata alni</name>
    <dbReference type="NCBI Taxonomy" id="33907"/>
    <lineage>
        <taxon>Bacteria</taxon>
        <taxon>Bacillati</taxon>
        <taxon>Actinomycetota</taxon>
        <taxon>Actinomycetes</taxon>
        <taxon>Pseudonocardiales</taxon>
        <taxon>Pseudonocardiaceae</taxon>
        <taxon>Pseudonocardia</taxon>
    </lineage>
</organism>